<evidence type="ECO:0000256" key="5">
    <source>
        <dbReference type="ARBA" id="ARBA00023180"/>
    </source>
</evidence>
<evidence type="ECO:0000256" key="7">
    <source>
        <dbReference type="SAM" id="MobiDB-lite"/>
    </source>
</evidence>
<dbReference type="InterPro" id="IPR000152">
    <property type="entry name" value="EGF-type_Asp/Asn_hydroxyl_site"/>
</dbReference>
<dbReference type="PROSITE" id="PS50026">
    <property type="entry name" value="EGF_3"/>
    <property type="match status" value="1"/>
</dbReference>
<feature type="disulfide bond" evidence="6">
    <location>
        <begin position="184"/>
        <end position="193"/>
    </location>
</feature>
<dbReference type="OrthoDB" id="6252479at2759"/>
<sequence length="453" mass="47916">MTFGKWDDRALEYVCEHGSSTLLAVDEGDGDLYNASISLSGSEGTTLLQEDRQVGLHIGGLPEYAGVSVIKIHGDYHDGCVDDVRVSGRVVPLPPAANSTPWGQASMFQGVREGCSVSPACANVTCRPPLICVDTWRSYHCGCGAGQVLSGTRDTCEDEDECAWDPCLHGGTCLNKPSGFLCQCASGFSGRHCHLPDPVDTSLRLSLTALVATVAWSLILLVVFALLLHQHHRRAALRRGGPARVNGGERTASPALARPNSHGANEQPAWTTAAVREPDVLELKVSHKHPGGCPINLEEAGLYVEKVTAKSKGGENGVNSSGDKRKRGGSDVAAGDDLRNYSYEGEGSSPGSLSSYLESCGGSAKFLGGFREVARTLESWEPPSVRSTYSIPTKMESSPPPTTTLCSTHHSSPISGHHTPCPPTVPAHTMPLDLLALPMLSEGVSQGFPTPES</sequence>
<keyword evidence="1 6" id="KW-0245">EGF-like domain</keyword>
<dbReference type="InterPro" id="IPR027397">
    <property type="entry name" value="Catenin-bd_sf"/>
</dbReference>
<evidence type="ECO:0000256" key="1">
    <source>
        <dbReference type="ARBA" id="ARBA00022536"/>
    </source>
</evidence>
<dbReference type="PROSITE" id="PS50025">
    <property type="entry name" value="LAM_G_DOMAIN"/>
    <property type="match status" value="1"/>
</dbReference>
<dbReference type="CDD" id="cd00054">
    <property type="entry name" value="EGF_CA"/>
    <property type="match status" value="1"/>
</dbReference>
<dbReference type="PROSITE" id="PS00022">
    <property type="entry name" value="EGF_1"/>
    <property type="match status" value="1"/>
</dbReference>
<comment type="caution">
    <text evidence="11">The sequence shown here is derived from an EMBL/GenBank/DDBJ whole genome shotgun (WGS) entry which is preliminary data.</text>
</comment>
<protein>
    <submittedName>
        <fullName evidence="11">Neural-cadherin</fullName>
    </submittedName>
</protein>
<keyword evidence="8" id="KW-1133">Transmembrane helix</keyword>
<evidence type="ECO:0000256" key="6">
    <source>
        <dbReference type="PROSITE-ProRule" id="PRU00076"/>
    </source>
</evidence>
<feature type="region of interest" description="Disordered" evidence="7">
    <location>
        <begin position="311"/>
        <end position="354"/>
    </location>
</feature>
<keyword evidence="5" id="KW-0325">Glycoprotein</keyword>
<name>A0A8J5D1G0_CHIOP</name>
<proteinExistence type="predicted"/>
<dbReference type="FunFam" id="2.10.25.10:FF:000109">
    <property type="entry name" value="Notch homolog 4, [Drosophila]"/>
    <property type="match status" value="1"/>
</dbReference>
<dbReference type="PROSITE" id="PS01186">
    <property type="entry name" value="EGF_2"/>
    <property type="match status" value="1"/>
</dbReference>
<dbReference type="SMART" id="SM00181">
    <property type="entry name" value="EGF"/>
    <property type="match status" value="2"/>
</dbReference>
<dbReference type="SUPFAM" id="SSF57196">
    <property type="entry name" value="EGF/Laminin"/>
    <property type="match status" value="2"/>
</dbReference>
<feature type="domain" description="Laminin G" evidence="9">
    <location>
        <begin position="1"/>
        <end position="115"/>
    </location>
</feature>
<dbReference type="InterPro" id="IPR018097">
    <property type="entry name" value="EGF_Ca-bd_CS"/>
</dbReference>
<evidence type="ECO:0000259" key="9">
    <source>
        <dbReference type="PROSITE" id="PS50025"/>
    </source>
</evidence>
<dbReference type="AlphaFoldDB" id="A0A8J5D1G0"/>
<keyword evidence="8" id="KW-0812">Transmembrane</keyword>
<evidence type="ECO:0000256" key="4">
    <source>
        <dbReference type="ARBA" id="ARBA00023157"/>
    </source>
</evidence>
<evidence type="ECO:0000313" key="12">
    <source>
        <dbReference type="Proteomes" id="UP000770661"/>
    </source>
</evidence>
<evidence type="ECO:0000256" key="3">
    <source>
        <dbReference type="ARBA" id="ARBA00022737"/>
    </source>
</evidence>
<feature type="domain" description="EGF-like" evidence="10">
    <location>
        <begin position="158"/>
        <end position="194"/>
    </location>
</feature>
<feature type="compositionally biased region" description="Low complexity" evidence="7">
    <location>
        <begin position="403"/>
        <end position="413"/>
    </location>
</feature>
<evidence type="ECO:0000256" key="2">
    <source>
        <dbReference type="ARBA" id="ARBA00022729"/>
    </source>
</evidence>
<feature type="region of interest" description="Disordered" evidence="7">
    <location>
        <begin position="237"/>
        <end position="269"/>
    </location>
</feature>
<dbReference type="PANTHER" id="PTHR12916:SF4">
    <property type="entry name" value="UNINFLATABLE, ISOFORM C"/>
    <property type="match status" value="1"/>
</dbReference>
<dbReference type="InterPro" id="IPR000742">
    <property type="entry name" value="EGF"/>
</dbReference>
<dbReference type="PROSITE" id="PS00010">
    <property type="entry name" value="ASX_HYDROXYL"/>
    <property type="match status" value="1"/>
</dbReference>
<dbReference type="EMBL" id="JACEEZ010004882">
    <property type="protein sequence ID" value="KAG0726047.1"/>
    <property type="molecule type" value="Genomic_DNA"/>
</dbReference>
<dbReference type="InterPro" id="IPR001791">
    <property type="entry name" value="Laminin_G"/>
</dbReference>
<keyword evidence="8" id="KW-0472">Membrane</keyword>
<dbReference type="SUPFAM" id="SSF49899">
    <property type="entry name" value="Concanavalin A-like lectins/glucanases"/>
    <property type="match status" value="1"/>
</dbReference>
<keyword evidence="12" id="KW-1185">Reference proteome</keyword>
<reference evidence="11" key="1">
    <citation type="submission" date="2020-07" db="EMBL/GenBank/DDBJ databases">
        <title>The High-quality genome of the commercially important snow crab, Chionoecetes opilio.</title>
        <authorList>
            <person name="Jeong J.-H."/>
            <person name="Ryu S."/>
        </authorList>
    </citation>
    <scope>NUCLEOTIDE SEQUENCE</scope>
    <source>
        <strain evidence="11">MADBK_172401_WGS</strain>
        <tissue evidence="11">Digestive gland</tissue>
    </source>
</reference>
<dbReference type="PROSITE" id="PS01187">
    <property type="entry name" value="EGF_CA"/>
    <property type="match status" value="1"/>
</dbReference>
<dbReference type="Gene3D" id="4.10.900.10">
    <property type="entry name" value="TCF3-CBD (Catenin binding domain)"/>
    <property type="match status" value="1"/>
</dbReference>
<dbReference type="InterPro" id="IPR001881">
    <property type="entry name" value="EGF-like_Ca-bd_dom"/>
</dbReference>
<dbReference type="PANTHER" id="PTHR12916">
    <property type="entry name" value="CYTOCHROME C OXIDASE POLYPEPTIDE VIC-2"/>
    <property type="match status" value="1"/>
</dbReference>
<feature type="compositionally biased region" description="Low complexity" evidence="7">
    <location>
        <begin position="341"/>
        <end position="354"/>
    </location>
</feature>
<dbReference type="SMART" id="SM00179">
    <property type="entry name" value="EGF_CA"/>
    <property type="match status" value="2"/>
</dbReference>
<gene>
    <name evidence="11" type="primary">CadN_20</name>
    <name evidence="11" type="ORF">GWK47_037374</name>
</gene>
<comment type="caution">
    <text evidence="6">Lacks conserved residue(s) required for the propagation of feature annotation.</text>
</comment>
<evidence type="ECO:0000313" key="11">
    <source>
        <dbReference type="EMBL" id="KAG0726047.1"/>
    </source>
</evidence>
<keyword evidence="3" id="KW-0677">Repeat</keyword>
<dbReference type="GO" id="GO:0009887">
    <property type="term" value="P:animal organ morphogenesis"/>
    <property type="evidence" value="ECO:0007669"/>
    <property type="project" value="UniProtKB-ARBA"/>
</dbReference>
<evidence type="ECO:0000259" key="10">
    <source>
        <dbReference type="PROSITE" id="PS50026"/>
    </source>
</evidence>
<keyword evidence="4 6" id="KW-1015">Disulfide bond</keyword>
<evidence type="ECO:0000256" key="8">
    <source>
        <dbReference type="SAM" id="Phobius"/>
    </source>
</evidence>
<organism evidence="11 12">
    <name type="scientific">Chionoecetes opilio</name>
    <name type="common">Atlantic snow crab</name>
    <name type="synonym">Cancer opilio</name>
    <dbReference type="NCBI Taxonomy" id="41210"/>
    <lineage>
        <taxon>Eukaryota</taxon>
        <taxon>Metazoa</taxon>
        <taxon>Ecdysozoa</taxon>
        <taxon>Arthropoda</taxon>
        <taxon>Crustacea</taxon>
        <taxon>Multicrustacea</taxon>
        <taxon>Malacostraca</taxon>
        <taxon>Eumalacostraca</taxon>
        <taxon>Eucarida</taxon>
        <taxon>Decapoda</taxon>
        <taxon>Pleocyemata</taxon>
        <taxon>Brachyura</taxon>
        <taxon>Eubrachyura</taxon>
        <taxon>Majoidea</taxon>
        <taxon>Majidae</taxon>
        <taxon>Chionoecetes</taxon>
    </lineage>
</organism>
<accession>A0A8J5D1G0</accession>
<feature type="transmembrane region" description="Helical" evidence="8">
    <location>
        <begin position="205"/>
        <end position="228"/>
    </location>
</feature>
<feature type="region of interest" description="Disordered" evidence="7">
    <location>
        <begin position="384"/>
        <end position="418"/>
    </location>
</feature>
<dbReference type="Proteomes" id="UP000770661">
    <property type="component" value="Unassembled WGS sequence"/>
</dbReference>
<keyword evidence="2" id="KW-0732">Signal</keyword>
<dbReference type="InterPro" id="IPR013320">
    <property type="entry name" value="ConA-like_dom_sf"/>
</dbReference>
<dbReference type="GO" id="GO:0005509">
    <property type="term" value="F:calcium ion binding"/>
    <property type="evidence" value="ECO:0007669"/>
    <property type="project" value="InterPro"/>
</dbReference>
<dbReference type="Gene3D" id="2.10.25.10">
    <property type="entry name" value="Laminin"/>
    <property type="match status" value="2"/>
</dbReference>
<dbReference type="Pfam" id="PF00008">
    <property type="entry name" value="EGF"/>
    <property type="match status" value="1"/>
</dbReference>